<organism evidence="6 7">
    <name type="scientific">Astrephomene gubernaculifera</name>
    <dbReference type="NCBI Taxonomy" id="47775"/>
    <lineage>
        <taxon>Eukaryota</taxon>
        <taxon>Viridiplantae</taxon>
        <taxon>Chlorophyta</taxon>
        <taxon>core chlorophytes</taxon>
        <taxon>Chlorophyceae</taxon>
        <taxon>CS clade</taxon>
        <taxon>Chlamydomonadales</taxon>
        <taxon>Astrephomenaceae</taxon>
        <taxon>Astrephomene</taxon>
    </lineage>
</organism>
<evidence type="ECO:0000256" key="3">
    <source>
        <dbReference type="ARBA" id="ARBA00022837"/>
    </source>
</evidence>
<dbReference type="SUPFAM" id="SSF47473">
    <property type="entry name" value="EF-hand"/>
    <property type="match status" value="2"/>
</dbReference>
<dbReference type="PROSITE" id="PS00018">
    <property type="entry name" value="EF_HAND_1"/>
    <property type="match status" value="1"/>
</dbReference>
<dbReference type="GO" id="GO:0000226">
    <property type="term" value="P:microtubule cytoskeleton organization"/>
    <property type="evidence" value="ECO:0007669"/>
    <property type="project" value="TreeGrafter"/>
</dbReference>
<protein>
    <recommendedName>
        <fullName evidence="5">EF-hand domain-containing protein</fullName>
    </recommendedName>
</protein>
<accession>A0AAD3DYS4</accession>
<dbReference type="AlphaFoldDB" id="A0AAD3DYS4"/>
<dbReference type="InterPro" id="IPR018247">
    <property type="entry name" value="EF_Hand_1_Ca_BS"/>
</dbReference>
<gene>
    <name evidence="6" type="ORF">Agub_g10103</name>
</gene>
<keyword evidence="2" id="KW-0963">Cytoplasm</keyword>
<comment type="caution">
    <text evidence="6">The sequence shown here is derived from an EMBL/GenBank/DDBJ whole genome shotgun (WGS) entry which is preliminary data.</text>
</comment>
<comment type="subcellular location">
    <subcellularLocation>
        <location evidence="1">Cytoplasm</location>
    </subcellularLocation>
</comment>
<evidence type="ECO:0000259" key="5">
    <source>
        <dbReference type="PROSITE" id="PS50222"/>
    </source>
</evidence>
<evidence type="ECO:0000313" key="6">
    <source>
        <dbReference type="EMBL" id="GFR48241.1"/>
    </source>
</evidence>
<dbReference type="InterPro" id="IPR002048">
    <property type="entry name" value="EF_hand_dom"/>
</dbReference>
<dbReference type="PROSITE" id="PS50222">
    <property type="entry name" value="EF_HAND_2"/>
    <property type="match status" value="1"/>
</dbReference>
<feature type="region of interest" description="Disordered" evidence="4">
    <location>
        <begin position="1"/>
        <end position="21"/>
    </location>
</feature>
<dbReference type="GO" id="GO:0035303">
    <property type="term" value="P:regulation of dephosphorylation"/>
    <property type="evidence" value="ECO:0007669"/>
    <property type="project" value="InterPro"/>
</dbReference>
<reference evidence="6 7" key="1">
    <citation type="journal article" date="2021" name="Sci. Rep.">
        <title>Genome sequencing of the multicellular alga Astrephomene provides insights into convergent evolution of germ-soma differentiation.</title>
        <authorList>
            <person name="Yamashita S."/>
            <person name="Yamamoto K."/>
            <person name="Matsuzaki R."/>
            <person name="Suzuki S."/>
            <person name="Yamaguchi H."/>
            <person name="Hirooka S."/>
            <person name="Minakuchi Y."/>
            <person name="Miyagishima S."/>
            <person name="Kawachi M."/>
            <person name="Toyoda A."/>
            <person name="Nozaki H."/>
        </authorList>
    </citation>
    <scope>NUCLEOTIDE SEQUENCE [LARGE SCALE GENOMIC DNA]</scope>
    <source>
        <strain evidence="6 7">NIES-4017</strain>
    </source>
</reference>
<evidence type="ECO:0000256" key="1">
    <source>
        <dbReference type="ARBA" id="ARBA00004496"/>
    </source>
</evidence>
<keyword evidence="3" id="KW-0106">Calcium</keyword>
<evidence type="ECO:0000256" key="2">
    <source>
        <dbReference type="ARBA" id="ARBA00022490"/>
    </source>
</evidence>
<dbReference type="InterPro" id="IPR011992">
    <property type="entry name" value="EF-hand-dom_pair"/>
</dbReference>
<name>A0AAD3DYS4_9CHLO</name>
<feature type="domain" description="EF-hand" evidence="5">
    <location>
        <begin position="342"/>
        <end position="377"/>
    </location>
</feature>
<dbReference type="GO" id="GO:0030865">
    <property type="term" value="P:cortical cytoskeleton organization"/>
    <property type="evidence" value="ECO:0007669"/>
    <property type="project" value="TreeGrafter"/>
</dbReference>
<dbReference type="PANTHER" id="PTHR12085:SF3">
    <property type="entry name" value="SERINE_THREONINE-PROTEIN PHOSPHATASE 2A REGULATORY SUBUNIT B'' SUBUNIT GAMMA"/>
    <property type="match status" value="1"/>
</dbReference>
<sequence length="451" mass="52325">MLLSSLQGYAKAHPESDKTNDELEQDVLIHVTSILEQYELDKRRGSSIPTFYKPKAKPQSLATLVRREAKHRKEQSTLLLSEEDLGQIWFMMKEHGCGNAEEGEEVRINYDGFSQVLTQCRECFGPQIEPYFKAHVFLKFERDTNGCISANQFCNYLNLRTTMHQNRLELAAFDPDNTGSLSTEQLEAFVKSLVPHTPALESMQPSFLEHYGRIAVRKLLFFHGKNGCVRIKDLVNSIVLQELNELKHSQLQEHQLISNWFSVQSTQRVYKTFLALDEDMNNLLSRLEFSAISNGTMSQLFIGRIFEEHVMRSRVMQGRNVHRDEMDLLAFTDFVLAWDHRSNPAAIKYFFDIFDLKKQGYISPAELYTFFKEIHHMWVHVMHEYADLSIYDVVDEILDMIKPKVTARITAEDLAASGMSGIFFSMLSDVKQFYDYNYRENFMHQDEDSGS</sequence>
<dbReference type="GO" id="GO:0005509">
    <property type="term" value="F:calcium ion binding"/>
    <property type="evidence" value="ECO:0007669"/>
    <property type="project" value="InterPro"/>
</dbReference>
<dbReference type="Proteomes" id="UP001054857">
    <property type="component" value="Unassembled WGS sequence"/>
</dbReference>
<dbReference type="GO" id="GO:0005737">
    <property type="term" value="C:cytoplasm"/>
    <property type="evidence" value="ECO:0007669"/>
    <property type="project" value="UniProtKB-SubCell"/>
</dbReference>
<dbReference type="PANTHER" id="PTHR12085">
    <property type="entry name" value="SERINE/THREONINE-PROTEIN PHOSPHATASE 2A REGULATORY SUBUNIT B'' SUBUNIT GAMMA"/>
    <property type="match status" value="1"/>
</dbReference>
<proteinExistence type="predicted"/>
<dbReference type="GO" id="GO:0005819">
    <property type="term" value="C:spindle"/>
    <property type="evidence" value="ECO:0007669"/>
    <property type="project" value="TreeGrafter"/>
</dbReference>
<evidence type="ECO:0000256" key="4">
    <source>
        <dbReference type="SAM" id="MobiDB-lite"/>
    </source>
</evidence>
<dbReference type="InterPro" id="IPR039865">
    <property type="entry name" value="PPP2R3C"/>
</dbReference>
<dbReference type="Gene3D" id="1.10.238.10">
    <property type="entry name" value="EF-hand"/>
    <property type="match status" value="2"/>
</dbReference>
<keyword evidence="7" id="KW-1185">Reference proteome</keyword>
<dbReference type="CDD" id="cd21505">
    <property type="entry name" value="PPP2R3C"/>
    <property type="match status" value="1"/>
</dbReference>
<feature type="compositionally biased region" description="Basic and acidic residues" evidence="4">
    <location>
        <begin position="12"/>
        <end position="21"/>
    </location>
</feature>
<evidence type="ECO:0000313" key="7">
    <source>
        <dbReference type="Proteomes" id="UP001054857"/>
    </source>
</evidence>
<dbReference type="EMBL" id="BMAR01000022">
    <property type="protein sequence ID" value="GFR48241.1"/>
    <property type="molecule type" value="Genomic_DNA"/>
</dbReference>